<dbReference type="PANTHER" id="PTHR32089:SF112">
    <property type="entry name" value="LYSOZYME-LIKE PROTEIN-RELATED"/>
    <property type="match status" value="1"/>
</dbReference>
<dbReference type="PROSITE" id="PS50885">
    <property type="entry name" value="HAMP"/>
    <property type="match status" value="1"/>
</dbReference>
<reference evidence="13 14" key="1">
    <citation type="submission" date="2021-06" db="EMBL/GenBank/DDBJ databases">
        <authorList>
            <person name="Sun Q."/>
            <person name="Li D."/>
        </authorList>
    </citation>
    <scope>NUCLEOTIDE SEQUENCE [LARGE SCALE GENOMIC DNA]</scope>
    <source>
        <strain evidence="13 14">MSJ-5</strain>
    </source>
</reference>
<evidence type="ECO:0000256" key="2">
    <source>
        <dbReference type="ARBA" id="ARBA00022475"/>
    </source>
</evidence>
<comment type="similarity">
    <text evidence="8">Belongs to the methyl-accepting chemotaxis (MCP) protein family.</text>
</comment>
<proteinExistence type="inferred from homology"/>
<keyword evidence="3" id="KW-0145">Chemotaxis</keyword>
<dbReference type="CDD" id="cd18773">
    <property type="entry name" value="PDC1_HK_sensor"/>
    <property type="match status" value="1"/>
</dbReference>
<dbReference type="Pfam" id="PF00672">
    <property type="entry name" value="HAMP"/>
    <property type="match status" value="1"/>
</dbReference>
<dbReference type="PROSITE" id="PS50111">
    <property type="entry name" value="CHEMOTAXIS_TRANSDUC_2"/>
    <property type="match status" value="1"/>
</dbReference>
<evidence type="ECO:0000256" key="6">
    <source>
        <dbReference type="ARBA" id="ARBA00023136"/>
    </source>
</evidence>
<evidence type="ECO:0000256" key="10">
    <source>
        <dbReference type="SAM" id="Phobius"/>
    </source>
</evidence>
<dbReference type="CDD" id="cd06225">
    <property type="entry name" value="HAMP"/>
    <property type="match status" value="1"/>
</dbReference>
<dbReference type="RefSeq" id="WP_216415506.1">
    <property type="nucleotide sequence ID" value="NZ_JAHLQK010000002.1"/>
</dbReference>
<sequence length="667" mass="72781">MKSIRKQIIMFFGLSITTLLVIMGFFVYTQVSDTIIPLTESMITQVADARDGEISQWMQGNSHEVKAISSEKIIRSGNWEEIKPYLEYRGTQLREDFLLMWFADLDGNFYTTTGGSGNIRNREDYKAIVDEKKEMYISNPMISEVTKEPIVTIVHPVKDEGGQLIGVFAGVIKIDKLSEIANDINIGNSGFGMIIDGTGLVLAHPDDEIRLKLNLNTGSENGYEGLEEAAQKMASGEIGTQIYKDANDERSLLIFSSIDSTPNWSLAIKVPVDQIRQGSDSVLNTIVILTLIVIAITLIVFYIISGSITRPIVESANYAKQIANLDASKNIPDKLLKRNDEVGTLAESLQSIIDSLREFIGAVGNSADQVSVSSQILATTSEESSVAAEEVARTIEQIAEGATEQAKNTEEGVRNTDELGEIIEVELECMVELMKQADAVMQLKDDGAAVVSQLTNKTNENINAIKKVHDGIIKTNASSEKIDEASKVIQSIAEQTNLLALNAAIEAARAGEAGRGFAVVAEEIRKLAEQSSNSTKEIEEVVRELQSNSQIAVEIITNVAEITRDQENSVEMTKNAFDGISDAIIMTKAMMNELNEASKNMAEKKDEIIGIIQNLSAIAQENAAATEEVSASTEEQLASMEEISSASNDMANLSNELKEVISKFKIS</sequence>
<evidence type="ECO:0000313" key="13">
    <source>
        <dbReference type="EMBL" id="MBU5676022.1"/>
    </source>
</evidence>
<dbReference type="Pfam" id="PF00015">
    <property type="entry name" value="MCPsignal"/>
    <property type="match status" value="1"/>
</dbReference>
<keyword evidence="5 10" id="KW-1133">Transmembrane helix</keyword>
<keyword evidence="2" id="KW-1003">Cell membrane</keyword>
<evidence type="ECO:0000259" key="11">
    <source>
        <dbReference type="PROSITE" id="PS50111"/>
    </source>
</evidence>
<dbReference type="EMBL" id="JAHLQK010000002">
    <property type="protein sequence ID" value="MBU5676022.1"/>
    <property type="molecule type" value="Genomic_DNA"/>
</dbReference>
<keyword evidence="7 9" id="KW-0807">Transducer</keyword>
<gene>
    <name evidence="13" type="ORF">KQI88_06305</name>
</gene>
<keyword evidence="14" id="KW-1185">Reference proteome</keyword>
<dbReference type="InterPro" id="IPR004089">
    <property type="entry name" value="MCPsignal_dom"/>
</dbReference>
<feature type="transmembrane region" description="Helical" evidence="10">
    <location>
        <begin position="282"/>
        <end position="304"/>
    </location>
</feature>
<comment type="caution">
    <text evidence="13">The sequence shown here is derived from an EMBL/GenBank/DDBJ whole genome shotgun (WGS) entry which is preliminary data.</text>
</comment>
<dbReference type="InterPro" id="IPR033479">
    <property type="entry name" value="dCache_1"/>
</dbReference>
<keyword evidence="4 10" id="KW-0812">Transmembrane</keyword>
<feature type="domain" description="Methyl-accepting transducer" evidence="11">
    <location>
        <begin position="380"/>
        <end position="637"/>
    </location>
</feature>
<dbReference type="Pfam" id="PF02743">
    <property type="entry name" value="dCache_1"/>
    <property type="match status" value="1"/>
</dbReference>
<dbReference type="PANTHER" id="PTHR32089">
    <property type="entry name" value="METHYL-ACCEPTING CHEMOTAXIS PROTEIN MCPB"/>
    <property type="match status" value="1"/>
</dbReference>
<evidence type="ECO:0000259" key="12">
    <source>
        <dbReference type="PROSITE" id="PS50885"/>
    </source>
</evidence>
<dbReference type="SMART" id="SM00304">
    <property type="entry name" value="HAMP"/>
    <property type="match status" value="1"/>
</dbReference>
<dbReference type="Proteomes" id="UP000779508">
    <property type="component" value="Unassembled WGS sequence"/>
</dbReference>
<feature type="transmembrane region" description="Helical" evidence="10">
    <location>
        <begin position="7"/>
        <end position="28"/>
    </location>
</feature>
<dbReference type="CDD" id="cd12912">
    <property type="entry name" value="PDC2_MCP_like"/>
    <property type="match status" value="1"/>
</dbReference>
<keyword evidence="6 10" id="KW-0472">Membrane</keyword>
<name>A0ABS6G2S3_9FIRM</name>
<protein>
    <submittedName>
        <fullName evidence="13">Methyl-accepting chemotaxis protein</fullName>
    </submittedName>
</protein>
<dbReference type="InterPro" id="IPR003660">
    <property type="entry name" value="HAMP_dom"/>
</dbReference>
<dbReference type="SMART" id="SM00283">
    <property type="entry name" value="MA"/>
    <property type="match status" value="1"/>
</dbReference>
<evidence type="ECO:0000256" key="5">
    <source>
        <dbReference type="ARBA" id="ARBA00022989"/>
    </source>
</evidence>
<evidence type="ECO:0000256" key="9">
    <source>
        <dbReference type="PROSITE-ProRule" id="PRU00284"/>
    </source>
</evidence>
<evidence type="ECO:0000256" key="8">
    <source>
        <dbReference type="ARBA" id="ARBA00029447"/>
    </source>
</evidence>
<evidence type="ECO:0000313" key="14">
    <source>
        <dbReference type="Proteomes" id="UP000779508"/>
    </source>
</evidence>
<evidence type="ECO:0000256" key="4">
    <source>
        <dbReference type="ARBA" id="ARBA00022692"/>
    </source>
</evidence>
<evidence type="ECO:0000256" key="1">
    <source>
        <dbReference type="ARBA" id="ARBA00004651"/>
    </source>
</evidence>
<organism evidence="13 14">
    <name type="scientific">Alkaliphilus flagellatus</name>
    <dbReference type="NCBI Taxonomy" id="2841507"/>
    <lineage>
        <taxon>Bacteria</taxon>
        <taxon>Bacillati</taxon>
        <taxon>Bacillota</taxon>
        <taxon>Clostridia</taxon>
        <taxon>Peptostreptococcales</taxon>
        <taxon>Natronincolaceae</taxon>
        <taxon>Alkaliphilus</taxon>
    </lineage>
</organism>
<comment type="subcellular location">
    <subcellularLocation>
        <location evidence="1">Cell membrane</location>
        <topology evidence="1">Multi-pass membrane protein</topology>
    </subcellularLocation>
</comment>
<feature type="domain" description="HAMP" evidence="12">
    <location>
        <begin position="306"/>
        <end position="361"/>
    </location>
</feature>
<evidence type="ECO:0000256" key="7">
    <source>
        <dbReference type="ARBA" id="ARBA00023224"/>
    </source>
</evidence>
<accession>A0ABS6G2S3</accession>
<evidence type="ECO:0000256" key="3">
    <source>
        <dbReference type="ARBA" id="ARBA00022500"/>
    </source>
</evidence>